<dbReference type="InterPro" id="IPR036097">
    <property type="entry name" value="HisK_dim/P_sf"/>
</dbReference>
<evidence type="ECO:0000313" key="11">
    <source>
        <dbReference type="Proteomes" id="UP000251993"/>
    </source>
</evidence>
<dbReference type="PANTHER" id="PTHR42878:SF7">
    <property type="entry name" value="SENSOR HISTIDINE KINASE GLRK"/>
    <property type="match status" value="1"/>
</dbReference>
<evidence type="ECO:0000256" key="1">
    <source>
        <dbReference type="ARBA" id="ARBA00000085"/>
    </source>
</evidence>
<name>A0A344TGV0_9BACT</name>
<gene>
    <name evidence="10" type="ORF">DR864_09055</name>
</gene>
<evidence type="ECO:0000256" key="2">
    <source>
        <dbReference type="ARBA" id="ARBA00012438"/>
    </source>
</evidence>
<dbReference type="SUPFAM" id="SSF81901">
    <property type="entry name" value="HCP-like"/>
    <property type="match status" value="1"/>
</dbReference>
<dbReference type="PROSITE" id="PS50109">
    <property type="entry name" value="HIS_KIN"/>
    <property type="match status" value="1"/>
</dbReference>
<dbReference type="KEGG" id="run:DR864_09055"/>
<dbReference type="EMBL" id="CP030850">
    <property type="protein sequence ID" value="AXE17871.1"/>
    <property type="molecule type" value="Genomic_DNA"/>
</dbReference>
<feature type="transmembrane region" description="Helical" evidence="8">
    <location>
        <begin position="369"/>
        <end position="389"/>
    </location>
</feature>
<protein>
    <recommendedName>
        <fullName evidence="2">histidine kinase</fullName>
        <ecNumber evidence="2">2.7.13.3</ecNumber>
    </recommendedName>
</protein>
<evidence type="ECO:0000313" key="10">
    <source>
        <dbReference type="EMBL" id="AXE17871.1"/>
    </source>
</evidence>
<dbReference type="GO" id="GO:0030295">
    <property type="term" value="F:protein kinase activator activity"/>
    <property type="evidence" value="ECO:0007669"/>
    <property type="project" value="TreeGrafter"/>
</dbReference>
<comment type="catalytic activity">
    <reaction evidence="1">
        <text>ATP + protein L-histidine = ADP + protein N-phospho-L-histidine.</text>
        <dbReference type="EC" id="2.7.13.3"/>
    </reaction>
</comment>
<evidence type="ECO:0000256" key="3">
    <source>
        <dbReference type="ARBA" id="ARBA00022679"/>
    </source>
</evidence>
<dbReference type="EC" id="2.7.13.3" evidence="2"/>
<dbReference type="InterPro" id="IPR003594">
    <property type="entry name" value="HATPase_dom"/>
</dbReference>
<feature type="domain" description="Histidine kinase" evidence="9">
    <location>
        <begin position="411"/>
        <end position="631"/>
    </location>
</feature>
<dbReference type="GO" id="GO:0000156">
    <property type="term" value="F:phosphorelay response regulator activity"/>
    <property type="evidence" value="ECO:0007669"/>
    <property type="project" value="TreeGrafter"/>
</dbReference>
<dbReference type="InterPro" id="IPR011990">
    <property type="entry name" value="TPR-like_helical_dom_sf"/>
</dbReference>
<evidence type="ECO:0000256" key="8">
    <source>
        <dbReference type="SAM" id="Phobius"/>
    </source>
</evidence>
<dbReference type="Gene3D" id="3.30.565.10">
    <property type="entry name" value="Histidine kinase-like ATPase, C-terminal domain"/>
    <property type="match status" value="1"/>
</dbReference>
<proteinExistence type="predicted"/>
<sequence length="631" mass="72003">MKYPILFVFTIWFVGVGYTQNKSFKTFRDYLLPASNLDSFKKTGGHINPISSQYLHLLIAIELGKQNAYDTINKEKIKQIIELASKQKSQLGLAMAYYILGREYTIDQDDSLSYSYLTKAEKIFTAGNDTTGIIHCSKLLRSHTRRADKNLPKFYFDRVVALGQKSKYPIDNYMYYLLIMACDPYFEPQPTESQIAQTLNKTIKMIDMYPRFEYIRANVYKNIQEGYLRKQRHEKVLEFALKVMHHTNKKIDFMDYQYLGNAYLSVKKYDLAVVALEEAGKRIEIERPMALMRRRNIYFFLKKAYYEAGNLKASIQTDETYDSLVSVIRDNDRSVALFHLREKYSFADKEAVLKRLALEKEIADSQKRLLFGGLIMTLVLVGIILFFSIKLQRTNAELLHLQQARDRFYTIIAHDLRSPMNSLNDMGALLHHLISEGKKQELDKVIQQIENMRQQTHLLLNNLFEWGKSQYFINESGAQPGTFDAAVSLQTLCNHYLPFAEAKGVSLALALPSSLPLKADQKGFETAVRNLLDNALKHTPTGGKITVSGRSSEEGTPNHSIMIADTGEGIAPGQLKYLQQVFSCKTKPEVGVKGLGLGMILVYNFAKKNKIKLQIMSESGVGSSFSIVWKS</sequence>
<organism evidence="10 11">
    <name type="scientific">Runella rosea</name>
    <dbReference type="NCBI Taxonomy" id="2259595"/>
    <lineage>
        <taxon>Bacteria</taxon>
        <taxon>Pseudomonadati</taxon>
        <taxon>Bacteroidota</taxon>
        <taxon>Cytophagia</taxon>
        <taxon>Cytophagales</taxon>
        <taxon>Spirosomataceae</taxon>
        <taxon>Runella</taxon>
    </lineage>
</organism>
<keyword evidence="8" id="KW-1133">Transmembrane helix</keyword>
<dbReference type="GO" id="GO:0005524">
    <property type="term" value="F:ATP binding"/>
    <property type="evidence" value="ECO:0007669"/>
    <property type="project" value="UniProtKB-KW"/>
</dbReference>
<keyword evidence="5" id="KW-0418">Kinase</keyword>
<reference evidence="10 11" key="1">
    <citation type="submission" date="2018-07" db="EMBL/GenBank/DDBJ databases">
        <title>Genome sequencing of Runella.</title>
        <authorList>
            <person name="Baek M.-G."/>
            <person name="Yi H."/>
        </authorList>
    </citation>
    <scope>NUCLEOTIDE SEQUENCE [LARGE SCALE GENOMIC DNA]</scope>
    <source>
        <strain evidence="10 11">HYN0085</strain>
    </source>
</reference>
<dbReference type="Proteomes" id="UP000251993">
    <property type="component" value="Chromosome"/>
</dbReference>
<keyword evidence="7" id="KW-0902">Two-component regulatory system</keyword>
<keyword evidence="8" id="KW-0472">Membrane</keyword>
<dbReference type="Gene3D" id="1.25.40.10">
    <property type="entry name" value="Tetratricopeptide repeat domain"/>
    <property type="match status" value="1"/>
</dbReference>
<dbReference type="InterPro" id="IPR003661">
    <property type="entry name" value="HisK_dim/P_dom"/>
</dbReference>
<evidence type="ECO:0000256" key="6">
    <source>
        <dbReference type="ARBA" id="ARBA00022840"/>
    </source>
</evidence>
<accession>A0A344TGV0</accession>
<dbReference type="SUPFAM" id="SSF47384">
    <property type="entry name" value="Homodimeric domain of signal transducing histidine kinase"/>
    <property type="match status" value="1"/>
</dbReference>
<keyword evidence="3" id="KW-0808">Transferase</keyword>
<dbReference type="Pfam" id="PF02518">
    <property type="entry name" value="HATPase_c"/>
    <property type="match status" value="1"/>
</dbReference>
<keyword evidence="11" id="KW-1185">Reference proteome</keyword>
<dbReference type="PANTHER" id="PTHR42878">
    <property type="entry name" value="TWO-COMPONENT HISTIDINE KINASE"/>
    <property type="match status" value="1"/>
</dbReference>
<dbReference type="SMART" id="SM00387">
    <property type="entry name" value="HATPase_c"/>
    <property type="match status" value="1"/>
</dbReference>
<dbReference type="InterPro" id="IPR036890">
    <property type="entry name" value="HATPase_C_sf"/>
</dbReference>
<keyword evidence="8" id="KW-0812">Transmembrane</keyword>
<dbReference type="AlphaFoldDB" id="A0A344TGV0"/>
<evidence type="ECO:0000256" key="7">
    <source>
        <dbReference type="ARBA" id="ARBA00023012"/>
    </source>
</evidence>
<keyword evidence="6" id="KW-0067">ATP-binding</keyword>
<dbReference type="Gene3D" id="1.10.287.130">
    <property type="match status" value="1"/>
</dbReference>
<keyword evidence="4" id="KW-0547">Nucleotide-binding</keyword>
<evidence type="ECO:0000259" key="9">
    <source>
        <dbReference type="PROSITE" id="PS50109"/>
    </source>
</evidence>
<dbReference type="SUPFAM" id="SSF55874">
    <property type="entry name" value="ATPase domain of HSP90 chaperone/DNA topoisomerase II/histidine kinase"/>
    <property type="match status" value="1"/>
</dbReference>
<evidence type="ECO:0000256" key="5">
    <source>
        <dbReference type="ARBA" id="ARBA00022777"/>
    </source>
</evidence>
<dbReference type="InterPro" id="IPR005467">
    <property type="entry name" value="His_kinase_dom"/>
</dbReference>
<dbReference type="CDD" id="cd00082">
    <property type="entry name" value="HisKA"/>
    <property type="match status" value="1"/>
</dbReference>
<evidence type="ECO:0000256" key="4">
    <source>
        <dbReference type="ARBA" id="ARBA00022741"/>
    </source>
</evidence>
<dbReference type="GO" id="GO:0007234">
    <property type="term" value="P:osmosensory signaling via phosphorelay pathway"/>
    <property type="evidence" value="ECO:0007669"/>
    <property type="project" value="TreeGrafter"/>
</dbReference>
<dbReference type="OrthoDB" id="907567at2"/>
<dbReference type="InterPro" id="IPR050351">
    <property type="entry name" value="BphY/WalK/GraS-like"/>
</dbReference>
<dbReference type="GO" id="GO:0000155">
    <property type="term" value="F:phosphorelay sensor kinase activity"/>
    <property type="evidence" value="ECO:0007669"/>
    <property type="project" value="InterPro"/>
</dbReference>